<name>A0AAV5VNT0_9BILA</name>
<dbReference type="InterPro" id="IPR003677">
    <property type="entry name" value="ANIS5_cation-bd"/>
</dbReference>
<feature type="non-terminal residue" evidence="2">
    <location>
        <position position="1"/>
    </location>
</feature>
<gene>
    <name evidence="2" type="ORF">PFISCL1PPCAC_12390</name>
</gene>
<keyword evidence="3" id="KW-1185">Reference proteome</keyword>
<evidence type="ECO:0000259" key="1">
    <source>
        <dbReference type="Pfam" id="PF02520"/>
    </source>
</evidence>
<dbReference type="EMBL" id="BTSY01000003">
    <property type="protein sequence ID" value="GMT21093.1"/>
    <property type="molecule type" value="Genomic_DNA"/>
</dbReference>
<accession>A0AAV5VNT0</accession>
<reference evidence="2" key="1">
    <citation type="submission" date="2023-10" db="EMBL/GenBank/DDBJ databases">
        <title>Genome assembly of Pristionchus species.</title>
        <authorList>
            <person name="Yoshida K."/>
            <person name="Sommer R.J."/>
        </authorList>
    </citation>
    <scope>NUCLEOTIDE SEQUENCE</scope>
    <source>
        <strain evidence="2">RS5133</strain>
    </source>
</reference>
<dbReference type="Proteomes" id="UP001432322">
    <property type="component" value="Unassembled WGS sequence"/>
</dbReference>
<organism evidence="2 3">
    <name type="scientific">Pristionchus fissidentatus</name>
    <dbReference type="NCBI Taxonomy" id="1538716"/>
    <lineage>
        <taxon>Eukaryota</taxon>
        <taxon>Metazoa</taxon>
        <taxon>Ecdysozoa</taxon>
        <taxon>Nematoda</taxon>
        <taxon>Chromadorea</taxon>
        <taxon>Rhabditida</taxon>
        <taxon>Rhabditina</taxon>
        <taxon>Diplogasteromorpha</taxon>
        <taxon>Diplogasteroidea</taxon>
        <taxon>Neodiplogasteridae</taxon>
        <taxon>Pristionchus</taxon>
    </lineage>
</organism>
<comment type="caution">
    <text evidence="2">The sequence shown here is derived from an EMBL/GenBank/DDBJ whole genome shotgun (WGS) entry which is preliminary data.</text>
</comment>
<dbReference type="AlphaFoldDB" id="A0AAV5VNT0"/>
<feature type="domain" description="SXP/RAL-2 family protein Ani s 5-like cation-binding" evidence="1">
    <location>
        <begin position="17"/>
        <end position="84"/>
    </location>
</feature>
<evidence type="ECO:0000313" key="3">
    <source>
        <dbReference type="Proteomes" id="UP001432322"/>
    </source>
</evidence>
<sequence length="90" mass="10219">YGVWRQPPFLQGVSAQAKDDYRKIYENEVMAKEQLTNAIAAWAAKNNVNPQVAAFNDKQDQKLKKQRAAITSAVQKLPAVLNQCSWNRSR</sequence>
<dbReference type="PANTHER" id="PTHR21593">
    <property type="entry name" value="PRION-LIKE- Q/N-RICH -DOMAIN-BEARING PROTEIN PROTEIN"/>
    <property type="match status" value="1"/>
</dbReference>
<protein>
    <recommendedName>
        <fullName evidence="1">SXP/RAL-2 family protein Ani s 5-like cation-binding domain-containing protein</fullName>
    </recommendedName>
</protein>
<evidence type="ECO:0000313" key="2">
    <source>
        <dbReference type="EMBL" id="GMT21093.1"/>
    </source>
</evidence>
<dbReference type="PANTHER" id="PTHR21593:SF36">
    <property type="entry name" value="DUF148 DOMAIN-CONTAINING PROTEIN-RELATED"/>
    <property type="match status" value="1"/>
</dbReference>
<dbReference type="Pfam" id="PF02520">
    <property type="entry name" value="ANIS5_cation-bd"/>
    <property type="match status" value="1"/>
</dbReference>
<proteinExistence type="predicted"/>
<dbReference type="InterPro" id="IPR052823">
    <property type="entry name" value="SXP/RAL-2_related"/>
</dbReference>